<dbReference type="OrthoDB" id="428577at2759"/>
<evidence type="ECO:0000313" key="3">
    <source>
        <dbReference type="Proteomes" id="UP000606974"/>
    </source>
</evidence>
<evidence type="ECO:0000313" key="2">
    <source>
        <dbReference type="EMBL" id="KAF7512030.1"/>
    </source>
</evidence>
<dbReference type="AlphaFoldDB" id="A0A8H7AVS1"/>
<dbReference type="InterPro" id="IPR029071">
    <property type="entry name" value="Ubiquitin-like_domsf"/>
</dbReference>
<gene>
    <name evidence="2" type="ORF">GJ744_002743</name>
</gene>
<protein>
    <recommendedName>
        <fullName evidence="1">Ubiquitin-like domain-containing protein</fullName>
    </recommendedName>
</protein>
<dbReference type="Proteomes" id="UP000606974">
    <property type="component" value="Unassembled WGS sequence"/>
</dbReference>
<organism evidence="2 3">
    <name type="scientific">Endocarpon pusillum</name>
    <dbReference type="NCBI Taxonomy" id="364733"/>
    <lineage>
        <taxon>Eukaryota</taxon>
        <taxon>Fungi</taxon>
        <taxon>Dikarya</taxon>
        <taxon>Ascomycota</taxon>
        <taxon>Pezizomycotina</taxon>
        <taxon>Eurotiomycetes</taxon>
        <taxon>Chaetothyriomycetidae</taxon>
        <taxon>Verrucariales</taxon>
        <taxon>Verrucariaceae</taxon>
        <taxon>Endocarpon</taxon>
    </lineage>
</organism>
<dbReference type="InterPro" id="IPR050158">
    <property type="entry name" value="Ubiquitin_ubiquitin-like"/>
</dbReference>
<dbReference type="InterPro" id="IPR000626">
    <property type="entry name" value="Ubiquitin-like_dom"/>
</dbReference>
<evidence type="ECO:0000259" key="1">
    <source>
        <dbReference type="PROSITE" id="PS50053"/>
    </source>
</evidence>
<name>A0A8H7AVS1_9EURO</name>
<dbReference type="Gene3D" id="3.10.20.90">
    <property type="entry name" value="Phosphatidylinositol 3-kinase Catalytic Subunit, Chain A, domain 1"/>
    <property type="match status" value="2"/>
</dbReference>
<dbReference type="PROSITE" id="PS50053">
    <property type="entry name" value="UBIQUITIN_2"/>
    <property type="match status" value="2"/>
</dbReference>
<proteinExistence type="predicted"/>
<comment type="caution">
    <text evidence="2">The sequence shown here is derived from an EMBL/GenBank/DDBJ whole genome shotgun (WGS) entry which is preliminary data.</text>
</comment>
<dbReference type="SUPFAM" id="SSF54236">
    <property type="entry name" value="Ubiquitin-like"/>
    <property type="match status" value="2"/>
</dbReference>
<dbReference type="EMBL" id="JAACFV010000015">
    <property type="protein sequence ID" value="KAF7512030.1"/>
    <property type="molecule type" value="Genomic_DNA"/>
</dbReference>
<dbReference type="CDD" id="cd17039">
    <property type="entry name" value="Ubl_ubiquitin_like"/>
    <property type="match status" value="1"/>
</dbReference>
<dbReference type="SMART" id="SM00213">
    <property type="entry name" value="UBQ"/>
    <property type="match status" value="2"/>
</dbReference>
<sequence>MASTDQTFIVRPLGGQDQENQVYDDVPIDATVRDLKLRIFVAQGIPVEKQKLLYGPEVMDDSRTLESYHIRKGFIIRLVRVIGSTSTPTTTQPPLYNNANTDAIILKTIFVNPAKGRQVTMNEVPLVTTVEEFRKLYSSRQKQDPDVCRLIFAGKELEDVKLGKVMTLKDYAVQNESTLHEVYRLRGGSGK</sequence>
<keyword evidence="3" id="KW-1185">Reference proteome</keyword>
<accession>A0A8H7AVS1</accession>
<dbReference type="Pfam" id="PF00240">
    <property type="entry name" value="ubiquitin"/>
    <property type="match status" value="2"/>
</dbReference>
<dbReference type="PANTHER" id="PTHR10666">
    <property type="entry name" value="UBIQUITIN"/>
    <property type="match status" value="1"/>
</dbReference>
<feature type="domain" description="Ubiquitin-like" evidence="1">
    <location>
        <begin position="107"/>
        <end position="188"/>
    </location>
</feature>
<feature type="domain" description="Ubiquitin-like" evidence="1">
    <location>
        <begin position="6"/>
        <end position="79"/>
    </location>
</feature>
<reference evidence="2" key="1">
    <citation type="submission" date="2020-02" db="EMBL/GenBank/DDBJ databases">
        <authorList>
            <person name="Palmer J.M."/>
        </authorList>
    </citation>
    <scope>NUCLEOTIDE SEQUENCE</scope>
    <source>
        <strain evidence="2">EPUS1.4</strain>
        <tissue evidence="2">Thallus</tissue>
    </source>
</reference>